<dbReference type="Proteomes" id="UP000445000">
    <property type="component" value="Unassembled WGS sequence"/>
</dbReference>
<dbReference type="SUPFAM" id="SSF55785">
    <property type="entry name" value="PYP-like sensor domain (PAS domain)"/>
    <property type="match status" value="2"/>
</dbReference>
<gene>
    <name evidence="12" type="ORF">GCM10011487_07510</name>
</gene>
<evidence type="ECO:0000256" key="1">
    <source>
        <dbReference type="ARBA" id="ARBA00004651"/>
    </source>
</evidence>
<dbReference type="PROSITE" id="PS50109">
    <property type="entry name" value="HIS_KIN"/>
    <property type="match status" value="1"/>
</dbReference>
<accession>A0A829Y6V5</accession>
<evidence type="ECO:0000259" key="10">
    <source>
        <dbReference type="PROSITE" id="PS50109"/>
    </source>
</evidence>
<evidence type="ECO:0000256" key="8">
    <source>
        <dbReference type="ARBA" id="ARBA00023136"/>
    </source>
</evidence>
<dbReference type="InterPro" id="IPR013656">
    <property type="entry name" value="PAS_4"/>
</dbReference>
<feature type="region of interest" description="Disordered" evidence="9">
    <location>
        <begin position="452"/>
        <end position="473"/>
    </location>
</feature>
<dbReference type="InterPro" id="IPR003594">
    <property type="entry name" value="HATPase_dom"/>
</dbReference>
<evidence type="ECO:0000313" key="13">
    <source>
        <dbReference type="Proteomes" id="UP000445000"/>
    </source>
</evidence>
<comment type="subcellular location">
    <subcellularLocation>
        <location evidence="1">Cell membrane</location>
        <topology evidence="1">Multi-pass membrane protein</topology>
    </subcellularLocation>
</comment>
<evidence type="ECO:0000256" key="7">
    <source>
        <dbReference type="ARBA" id="ARBA00023012"/>
    </source>
</evidence>
<keyword evidence="6" id="KW-1133">Transmembrane helix</keyword>
<dbReference type="Pfam" id="PF08448">
    <property type="entry name" value="PAS_4"/>
    <property type="match status" value="1"/>
</dbReference>
<dbReference type="EMBL" id="BLJN01000001">
    <property type="protein sequence ID" value="GFE78751.1"/>
    <property type="molecule type" value="Genomic_DNA"/>
</dbReference>
<dbReference type="Pfam" id="PF13426">
    <property type="entry name" value="PAS_9"/>
    <property type="match status" value="1"/>
</dbReference>
<dbReference type="NCBIfam" id="TIGR00229">
    <property type="entry name" value="sensory_box"/>
    <property type="match status" value="2"/>
</dbReference>
<comment type="caution">
    <text evidence="12">The sequence shown here is derived from an EMBL/GenBank/DDBJ whole genome shotgun (WGS) entry which is preliminary data.</text>
</comment>
<proteinExistence type="predicted"/>
<dbReference type="InterPro" id="IPR035965">
    <property type="entry name" value="PAS-like_dom_sf"/>
</dbReference>
<dbReference type="GO" id="GO:0000155">
    <property type="term" value="F:phosphorelay sensor kinase activity"/>
    <property type="evidence" value="ECO:0007669"/>
    <property type="project" value="InterPro"/>
</dbReference>
<dbReference type="PROSITE" id="PS50112">
    <property type="entry name" value="PAS"/>
    <property type="match status" value="1"/>
</dbReference>
<dbReference type="Gene3D" id="1.20.5.1930">
    <property type="match status" value="1"/>
</dbReference>
<dbReference type="Pfam" id="PF02518">
    <property type="entry name" value="HATPase_c"/>
    <property type="match status" value="1"/>
</dbReference>
<keyword evidence="5" id="KW-0418">Kinase</keyword>
<dbReference type="SUPFAM" id="SSF55874">
    <property type="entry name" value="ATPase domain of HSP90 chaperone/DNA topoisomerase II/histidine kinase"/>
    <property type="match status" value="1"/>
</dbReference>
<dbReference type="Gene3D" id="3.30.565.10">
    <property type="entry name" value="Histidine kinase-like ATPase, C-terminal domain"/>
    <property type="match status" value="1"/>
</dbReference>
<dbReference type="CDD" id="cd00130">
    <property type="entry name" value="PAS"/>
    <property type="match status" value="2"/>
</dbReference>
<organism evidence="12 13">
    <name type="scientific">Steroidobacter agaridevorans</name>
    <dbReference type="NCBI Taxonomy" id="2695856"/>
    <lineage>
        <taxon>Bacteria</taxon>
        <taxon>Pseudomonadati</taxon>
        <taxon>Pseudomonadota</taxon>
        <taxon>Gammaproteobacteria</taxon>
        <taxon>Steroidobacterales</taxon>
        <taxon>Steroidobacteraceae</taxon>
        <taxon>Steroidobacter</taxon>
    </lineage>
</organism>
<dbReference type="PANTHER" id="PTHR24421:SF37">
    <property type="entry name" value="SENSOR HISTIDINE KINASE NARS"/>
    <property type="match status" value="1"/>
</dbReference>
<name>A0A829Y6V5_9GAMM</name>
<dbReference type="AlphaFoldDB" id="A0A829Y6V5"/>
<evidence type="ECO:0000313" key="12">
    <source>
        <dbReference type="EMBL" id="GFE78751.1"/>
    </source>
</evidence>
<dbReference type="InterPro" id="IPR000014">
    <property type="entry name" value="PAS"/>
</dbReference>
<keyword evidence="8" id="KW-0472">Membrane</keyword>
<reference evidence="13" key="1">
    <citation type="submission" date="2020-01" db="EMBL/GenBank/DDBJ databases">
        <title>'Steroidobacter agaridevorans' sp. nov., agar-degrading bacteria isolated from rhizosphere soils.</title>
        <authorList>
            <person name="Ikenaga M."/>
            <person name="Kataoka M."/>
            <person name="Murouchi A."/>
            <person name="Katsuragi S."/>
            <person name="Sakai M."/>
        </authorList>
    </citation>
    <scope>NUCLEOTIDE SEQUENCE [LARGE SCALE GENOMIC DNA]</scope>
    <source>
        <strain evidence="13">YU21-B</strain>
    </source>
</reference>
<dbReference type="SMART" id="SM00091">
    <property type="entry name" value="PAS"/>
    <property type="match status" value="2"/>
</dbReference>
<protein>
    <recommendedName>
        <fullName evidence="14">Nitrogen regulation protein B</fullName>
    </recommendedName>
</protein>
<dbReference type="Gene3D" id="3.30.450.20">
    <property type="entry name" value="PAS domain"/>
    <property type="match status" value="2"/>
</dbReference>
<dbReference type="InterPro" id="IPR050482">
    <property type="entry name" value="Sensor_HK_TwoCompSys"/>
</dbReference>
<keyword evidence="3" id="KW-0808">Transferase</keyword>
<evidence type="ECO:0008006" key="14">
    <source>
        <dbReference type="Google" id="ProtNLM"/>
    </source>
</evidence>
<dbReference type="InterPro" id="IPR005467">
    <property type="entry name" value="His_kinase_dom"/>
</dbReference>
<dbReference type="Pfam" id="PF07730">
    <property type="entry name" value="HisKA_3"/>
    <property type="match status" value="1"/>
</dbReference>
<sequence length="493" mass="54094">MNTAKTYDLALAGPSPVETGLRTTLQTDTMRQLVGAVGEFVFVVDRGLRVIVANRGIGERSAKQLEGALVTDLFPQSLHARALSTLHRVLANGQVDGYVAEIEGNDGQSRHFDVRVSPIRDEQKIVALAVVTTETTEQVRAERAIATQARMIESMLEGVAVINEQGVIEITNPAFDMLFSYRRGELIGRNMAQLAGWPFEQPERWQPLSVEQGRSMQVEFDGRRADDTHFAALGVLSRFEVAGRNHSLLVLQDVSERKQLERAILQAVSREQYRIGNDLHDGLGQELTGIALMLRGLAGRLTTEYPTILPEIEGITRLVNSSIESTRALARGLSPVNLERGGLSDALEGLAMHAQELYGVDVTCTHRVKTIRPLSTELANHLYRIAQEAVRNAVRHGQARSIRLHLHGARAKVRLTVTDDGIGMPADAVDAAGMGLKIMRYRARILGGEVRFERGGPDSSSEQSRPGTRIVCECPLEPAADAAKARRSRKRAS</sequence>
<keyword evidence="7" id="KW-0902">Two-component regulatory system</keyword>
<evidence type="ECO:0000256" key="2">
    <source>
        <dbReference type="ARBA" id="ARBA00022475"/>
    </source>
</evidence>
<keyword evidence="4" id="KW-0812">Transmembrane</keyword>
<feature type="domain" description="Histidine kinase" evidence="10">
    <location>
        <begin position="278"/>
        <end position="478"/>
    </location>
</feature>
<evidence type="ECO:0000256" key="3">
    <source>
        <dbReference type="ARBA" id="ARBA00022679"/>
    </source>
</evidence>
<dbReference type="InterPro" id="IPR011712">
    <property type="entry name" value="Sig_transdc_His_kin_sub3_dim/P"/>
</dbReference>
<dbReference type="SMART" id="SM00387">
    <property type="entry name" value="HATPase_c"/>
    <property type="match status" value="1"/>
</dbReference>
<evidence type="ECO:0000256" key="5">
    <source>
        <dbReference type="ARBA" id="ARBA00022777"/>
    </source>
</evidence>
<dbReference type="InterPro" id="IPR036890">
    <property type="entry name" value="HATPase_C_sf"/>
</dbReference>
<feature type="domain" description="PAS" evidence="11">
    <location>
        <begin position="144"/>
        <end position="191"/>
    </location>
</feature>
<keyword evidence="13" id="KW-1185">Reference proteome</keyword>
<evidence type="ECO:0000256" key="4">
    <source>
        <dbReference type="ARBA" id="ARBA00022692"/>
    </source>
</evidence>
<dbReference type="CDD" id="cd16917">
    <property type="entry name" value="HATPase_UhpB-NarQ-NarX-like"/>
    <property type="match status" value="1"/>
</dbReference>
<dbReference type="GO" id="GO:0046983">
    <property type="term" value="F:protein dimerization activity"/>
    <property type="evidence" value="ECO:0007669"/>
    <property type="project" value="InterPro"/>
</dbReference>
<keyword evidence="2" id="KW-1003">Cell membrane</keyword>
<evidence type="ECO:0000256" key="6">
    <source>
        <dbReference type="ARBA" id="ARBA00022989"/>
    </source>
</evidence>
<dbReference type="GO" id="GO:0005886">
    <property type="term" value="C:plasma membrane"/>
    <property type="evidence" value="ECO:0007669"/>
    <property type="project" value="UniProtKB-SubCell"/>
</dbReference>
<dbReference type="PANTHER" id="PTHR24421">
    <property type="entry name" value="NITRATE/NITRITE SENSOR PROTEIN NARX-RELATED"/>
    <property type="match status" value="1"/>
</dbReference>
<evidence type="ECO:0000256" key="9">
    <source>
        <dbReference type="SAM" id="MobiDB-lite"/>
    </source>
</evidence>
<dbReference type="RefSeq" id="WP_161810608.1">
    <property type="nucleotide sequence ID" value="NZ_BLJN01000001.1"/>
</dbReference>
<evidence type="ECO:0000259" key="11">
    <source>
        <dbReference type="PROSITE" id="PS50112"/>
    </source>
</evidence>